<dbReference type="OrthoDB" id="9804551at2"/>
<dbReference type="Gene3D" id="1.10.1200.10">
    <property type="entry name" value="ACP-like"/>
    <property type="match status" value="1"/>
</dbReference>
<name>A0A318KV71_9FIRM</name>
<keyword evidence="4" id="KW-1185">Reference proteome</keyword>
<evidence type="ECO:0000259" key="1">
    <source>
        <dbReference type="PROSITE" id="PS50075"/>
    </source>
</evidence>
<dbReference type="EMBL" id="QJKH01000005">
    <property type="protein sequence ID" value="PXX79546.1"/>
    <property type="molecule type" value="Genomic_DNA"/>
</dbReference>
<evidence type="ECO:0000313" key="4">
    <source>
        <dbReference type="Proteomes" id="UP000247612"/>
    </source>
</evidence>
<dbReference type="InterPro" id="IPR036736">
    <property type="entry name" value="ACP-like_sf"/>
</dbReference>
<protein>
    <submittedName>
        <fullName evidence="3">Acyl carrier protein</fullName>
    </submittedName>
    <submittedName>
        <fullName evidence="2">Phosphopantetheine-binding protein</fullName>
    </submittedName>
</protein>
<dbReference type="InterPro" id="IPR009081">
    <property type="entry name" value="PP-bd_ACP"/>
</dbReference>
<reference evidence="2" key="2">
    <citation type="submission" date="2022-03" db="EMBL/GenBank/DDBJ databases">
        <title>First case of bacteraemia caused by Dielma fastidiosa in a patient hospitalised with diverticulitis.</title>
        <authorList>
            <person name="Forman-Ankjaer B."/>
            <person name="Hvid-Jensen F."/>
            <person name="Kobel C.M."/>
            <person name="Greve T."/>
        </authorList>
    </citation>
    <scope>NUCLEOTIDE SEQUENCE</scope>
    <source>
        <strain evidence="2">AUH_DF_2021</strain>
    </source>
</reference>
<dbReference type="GeneID" id="94440097"/>
<comment type="caution">
    <text evidence="3">The sequence shown here is derived from an EMBL/GenBank/DDBJ whole genome shotgun (WGS) entry which is preliminary data.</text>
</comment>
<reference evidence="3 4" key="1">
    <citation type="submission" date="2018-05" db="EMBL/GenBank/DDBJ databases">
        <title>Genomic Encyclopedia of Type Strains, Phase IV (KMG-IV): sequencing the most valuable type-strain genomes for metagenomic binning, comparative biology and taxonomic classification.</title>
        <authorList>
            <person name="Goeker M."/>
        </authorList>
    </citation>
    <scope>NUCLEOTIDE SEQUENCE [LARGE SCALE GENOMIC DNA]</scope>
    <source>
        <strain evidence="3 4">JC118</strain>
    </source>
</reference>
<dbReference type="AlphaFoldDB" id="A0A318KV71"/>
<dbReference type="Proteomes" id="UP001276902">
    <property type="component" value="Unassembled WGS sequence"/>
</dbReference>
<dbReference type="PROSITE" id="PS50075">
    <property type="entry name" value="CARRIER"/>
    <property type="match status" value="1"/>
</dbReference>
<gene>
    <name evidence="3" type="ORF">DES51_10516</name>
    <name evidence="2" type="ORF">MQE39_14960</name>
</gene>
<feature type="domain" description="Carrier" evidence="1">
    <location>
        <begin position="2"/>
        <end position="80"/>
    </location>
</feature>
<dbReference type="EMBL" id="JALDAW010000023">
    <property type="protein sequence ID" value="MDY5169419.1"/>
    <property type="molecule type" value="Genomic_DNA"/>
</dbReference>
<dbReference type="RefSeq" id="WP_022936916.1">
    <property type="nucleotide sequence ID" value="NZ_BAABZA010000001.1"/>
</dbReference>
<organism evidence="3 4">
    <name type="scientific">Dielma fastidiosa</name>
    <dbReference type="NCBI Taxonomy" id="1034346"/>
    <lineage>
        <taxon>Bacteria</taxon>
        <taxon>Bacillati</taxon>
        <taxon>Bacillota</taxon>
        <taxon>Erysipelotrichia</taxon>
        <taxon>Erysipelotrichales</taxon>
        <taxon>Erysipelotrichaceae</taxon>
        <taxon>Dielma</taxon>
    </lineage>
</organism>
<dbReference type="SUPFAM" id="SSF47336">
    <property type="entry name" value="ACP-like"/>
    <property type="match status" value="1"/>
</dbReference>
<dbReference type="STRING" id="1034346.GCA_000313565_00610"/>
<proteinExistence type="predicted"/>
<dbReference type="Proteomes" id="UP000247612">
    <property type="component" value="Unassembled WGS sequence"/>
</dbReference>
<sequence length="80" mass="9011">MTIKEEAIQVLCKKAANLFGMDEKALGADTRFEEDLHCKSTNIVQFSAALEDAFEIEVPFMELKKKKTFGEAADWLANQL</sequence>
<evidence type="ECO:0000313" key="2">
    <source>
        <dbReference type="EMBL" id="MDY5169419.1"/>
    </source>
</evidence>
<accession>A0A318KV71</accession>
<dbReference type="Pfam" id="PF00550">
    <property type="entry name" value="PP-binding"/>
    <property type="match status" value="1"/>
</dbReference>
<evidence type="ECO:0000313" key="3">
    <source>
        <dbReference type="EMBL" id="PXX79546.1"/>
    </source>
</evidence>